<feature type="domain" description="Acyl-CoA dehydrogenase/oxidase N-terminal" evidence="13">
    <location>
        <begin position="79"/>
        <end position="157"/>
    </location>
</feature>
<keyword evidence="4 10" id="KW-0274">FAD</keyword>
<dbReference type="Pfam" id="PF02770">
    <property type="entry name" value="Acyl-CoA_dh_M"/>
    <property type="match status" value="1"/>
</dbReference>
<dbReference type="InterPro" id="IPR037069">
    <property type="entry name" value="AcylCoA_DH/ox_N_sf"/>
</dbReference>
<reference evidence="15 16" key="1">
    <citation type="submission" date="2016-01" db="EMBL/GenBank/DDBJ databases">
        <title>Draft genome of the antarctic isolate Shewanella frigidimarina Ag06-30.</title>
        <authorList>
            <person name="Parmeciano Di Noto G."/>
            <person name="Vazquez S."/>
            <person name="Mac Cormack W."/>
            <person name="Iriarte A."/>
            <person name="Quiroga C."/>
        </authorList>
    </citation>
    <scope>NUCLEOTIDE SEQUENCE [LARGE SCALE GENOMIC DNA]</scope>
    <source>
        <strain evidence="15 16">Ag06-30</strain>
    </source>
</reference>
<dbReference type="InterPro" id="IPR025878">
    <property type="entry name" value="Acyl-CoA_dh-like_C_dom"/>
</dbReference>
<protein>
    <recommendedName>
        <fullName evidence="9">3-methylmercaptopropionyl-CoA dehydrogenase</fullName>
        <ecNumber evidence="8">1.3.99.41</ecNumber>
    </recommendedName>
</protein>
<dbReference type="Gene3D" id="1.10.540.10">
    <property type="entry name" value="Acyl-CoA dehydrogenase/oxidase, N-terminal domain"/>
    <property type="match status" value="1"/>
</dbReference>
<dbReference type="InterPro" id="IPR013786">
    <property type="entry name" value="AcylCoA_DH/ox_N"/>
</dbReference>
<dbReference type="Proteomes" id="UP000055702">
    <property type="component" value="Unassembled WGS sequence"/>
</dbReference>
<dbReference type="AlphaFoldDB" id="A0A119CYX7"/>
<evidence type="ECO:0000313" key="15">
    <source>
        <dbReference type="EMBL" id="KVX00515.1"/>
    </source>
</evidence>
<evidence type="ECO:0000313" key="16">
    <source>
        <dbReference type="Proteomes" id="UP000055702"/>
    </source>
</evidence>
<dbReference type="InterPro" id="IPR006091">
    <property type="entry name" value="Acyl-CoA_Oxase/DH_mid-dom"/>
</dbReference>
<evidence type="ECO:0000256" key="1">
    <source>
        <dbReference type="ARBA" id="ARBA00001974"/>
    </source>
</evidence>
<dbReference type="InterPro" id="IPR009100">
    <property type="entry name" value="AcylCoA_DH/oxidase_NM_dom_sf"/>
</dbReference>
<comment type="caution">
    <text evidence="15">The sequence shown here is derived from an EMBL/GenBank/DDBJ whole genome shotgun (WGS) entry which is preliminary data.</text>
</comment>
<comment type="similarity">
    <text evidence="2 10">Belongs to the acyl-CoA dehydrogenase family.</text>
</comment>
<proteinExistence type="inferred from homology"/>
<dbReference type="EMBL" id="LRDC01000041">
    <property type="protein sequence ID" value="KVX00515.1"/>
    <property type="molecule type" value="Genomic_DNA"/>
</dbReference>
<dbReference type="Pfam" id="PF02771">
    <property type="entry name" value="Acyl-CoA_dh_N"/>
    <property type="match status" value="1"/>
</dbReference>
<evidence type="ECO:0000256" key="7">
    <source>
        <dbReference type="ARBA" id="ARBA00058683"/>
    </source>
</evidence>
<dbReference type="Pfam" id="PF12806">
    <property type="entry name" value="Acyl-CoA_dh_C"/>
    <property type="match status" value="1"/>
</dbReference>
<organism evidence="15">
    <name type="scientific">Shewanella frigidimarina</name>
    <dbReference type="NCBI Taxonomy" id="56812"/>
    <lineage>
        <taxon>Bacteria</taxon>
        <taxon>Pseudomonadati</taxon>
        <taxon>Pseudomonadota</taxon>
        <taxon>Gammaproteobacteria</taxon>
        <taxon>Alteromonadales</taxon>
        <taxon>Shewanellaceae</taxon>
        <taxon>Shewanella</taxon>
    </lineage>
</organism>
<dbReference type="SUPFAM" id="SSF47203">
    <property type="entry name" value="Acyl-CoA dehydrogenase C-terminal domain-like"/>
    <property type="match status" value="1"/>
</dbReference>
<keyword evidence="5 10" id="KW-0560">Oxidoreductase</keyword>
<dbReference type="InterPro" id="IPR046373">
    <property type="entry name" value="Acyl-CoA_Oxase/DH_mid-dom_sf"/>
</dbReference>
<evidence type="ECO:0000256" key="8">
    <source>
        <dbReference type="ARBA" id="ARBA00066694"/>
    </source>
</evidence>
<dbReference type="RefSeq" id="WP_059747071.1">
    <property type="nucleotide sequence ID" value="NZ_LRDC01000041.1"/>
</dbReference>
<dbReference type="InterPro" id="IPR052166">
    <property type="entry name" value="Diverse_Acyl-CoA_DH"/>
</dbReference>
<feature type="domain" description="Acyl-CoA oxidase/dehydrogenase middle" evidence="12">
    <location>
        <begin position="162"/>
        <end position="270"/>
    </location>
</feature>
<dbReference type="GO" id="GO:0050660">
    <property type="term" value="F:flavin adenine dinucleotide binding"/>
    <property type="evidence" value="ECO:0007669"/>
    <property type="project" value="InterPro"/>
</dbReference>
<dbReference type="EC" id="1.3.99.41" evidence="8"/>
<accession>A0A119CYX7</accession>
<evidence type="ECO:0000256" key="4">
    <source>
        <dbReference type="ARBA" id="ARBA00022827"/>
    </source>
</evidence>
<evidence type="ECO:0000256" key="6">
    <source>
        <dbReference type="ARBA" id="ARBA00051388"/>
    </source>
</evidence>
<evidence type="ECO:0000259" key="13">
    <source>
        <dbReference type="Pfam" id="PF02771"/>
    </source>
</evidence>
<evidence type="ECO:0000256" key="3">
    <source>
        <dbReference type="ARBA" id="ARBA00022630"/>
    </source>
</evidence>
<gene>
    <name evidence="15" type="ORF">AWJ07_20295</name>
</gene>
<evidence type="ECO:0000256" key="5">
    <source>
        <dbReference type="ARBA" id="ARBA00023002"/>
    </source>
</evidence>
<evidence type="ECO:0000259" key="11">
    <source>
        <dbReference type="Pfam" id="PF00441"/>
    </source>
</evidence>
<dbReference type="FunFam" id="2.40.110.10:FF:000031">
    <property type="entry name" value="Acyl-CoA dehydrogenase, putative"/>
    <property type="match status" value="1"/>
</dbReference>
<feature type="domain" description="Acyl-CoA dehydrogenase/oxidase C-terminal" evidence="11">
    <location>
        <begin position="281"/>
        <end position="452"/>
    </location>
</feature>
<name>A0A119CYX7_SHEFR</name>
<dbReference type="GO" id="GO:0016627">
    <property type="term" value="F:oxidoreductase activity, acting on the CH-CH group of donors"/>
    <property type="evidence" value="ECO:0007669"/>
    <property type="project" value="InterPro"/>
</dbReference>
<evidence type="ECO:0000256" key="10">
    <source>
        <dbReference type="RuleBase" id="RU362125"/>
    </source>
</evidence>
<dbReference type="Gene3D" id="2.40.110.10">
    <property type="entry name" value="Butyryl-CoA Dehydrogenase, subunit A, domain 2"/>
    <property type="match status" value="1"/>
</dbReference>
<sequence>MPEYKAPIRDVKFVMQELLDCEGHYQRLGYQDASIDMVDAIIAEAAKLTEQVVAPLNQIGDQQGCTWKDGVVTTPDGFKEAYAQYVEGGWPTLSQSEEFGGQGLPHSLNISIAEMFSSANHSFAMYPGLSHGALATIEAHGTEAQKLQFMPNLVEGKWTGTMCLTEPHCGTDLGMLRTKAELQADGSYSLSGTKIFISAGEHDLSDNIVHIVIARIPGAPEGNKGISLFIVPKFNVNEDGTISDRNGVNCGSIEHKMGINGNATCVINFDGATGHLIGEPNRGLKCMFTFMNAARIGVASEGVAAAEASFQGALAYAKDRLQMRSISGVKNPNGPADPIIVHPDVRRMLLTQKSIAEGGRALISYLAQLVDIGHAEKDEAIKADAETKLALLTPIAKAFLSELGFECTSHGVQIFGGHGFIKEWGMEQLMRDTKISCLYEGTTGIQALDLLARKIIGTNGEVLKPFSKDVTVFCQQNMDNPAMAEFIKPIMSYAKEWHELTVLIGGKAMKNPDEIGGASVDYLMYAGYVTLAFFWAKMAKVAQDKLAAGTTEPAFYEAKIKTAQFFMQRMLPRAKGHAACIANGVDSMMALDSEDFAF</sequence>
<evidence type="ECO:0000259" key="12">
    <source>
        <dbReference type="Pfam" id="PF02770"/>
    </source>
</evidence>
<dbReference type="PANTHER" id="PTHR42803">
    <property type="entry name" value="ACYL-COA DEHYDROGENASE"/>
    <property type="match status" value="1"/>
</dbReference>
<dbReference type="Gene3D" id="1.20.140.10">
    <property type="entry name" value="Butyryl-CoA Dehydrogenase, subunit A, domain 3"/>
    <property type="match status" value="1"/>
</dbReference>
<dbReference type="PANTHER" id="PTHR42803:SF1">
    <property type="entry name" value="BROAD-SPECIFICITY LINEAR ACYL-COA DEHYDROGENASE FADE5"/>
    <property type="match status" value="1"/>
</dbReference>
<evidence type="ECO:0000259" key="14">
    <source>
        <dbReference type="Pfam" id="PF12806"/>
    </source>
</evidence>
<comment type="cofactor">
    <cofactor evidence="1 10">
        <name>FAD</name>
        <dbReference type="ChEBI" id="CHEBI:57692"/>
    </cofactor>
</comment>
<evidence type="ECO:0000256" key="2">
    <source>
        <dbReference type="ARBA" id="ARBA00009347"/>
    </source>
</evidence>
<keyword evidence="3 10" id="KW-0285">Flavoprotein</keyword>
<dbReference type="InterPro" id="IPR009075">
    <property type="entry name" value="AcylCo_DH/oxidase_C"/>
</dbReference>
<dbReference type="InterPro" id="IPR036250">
    <property type="entry name" value="AcylCo_DH-like_C"/>
</dbReference>
<dbReference type="SUPFAM" id="SSF56645">
    <property type="entry name" value="Acyl-CoA dehydrogenase NM domain-like"/>
    <property type="match status" value="1"/>
</dbReference>
<feature type="domain" description="Acetyl-CoA dehydrogenase-like C-terminal" evidence="14">
    <location>
        <begin position="467"/>
        <end position="592"/>
    </location>
</feature>
<evidence type="ECO:0000256" key="9">
    <source>
        <dbReference type="ARBA" id="ARBA00069043"/>
    </source>
</evidence>
<comment type="catalytic activity">
    <reaction evidence="6">
        <text>3-(methylsulfanyl)propanoyl-CoA + oxidized [electron-transfer flavoprotein] + H(+) = 3-(methylsulfanyl)acryloyl-CoA + reduced [electron-transfer flavoprotein]</text>
        <dbReference type="Rhea" id="RHEA:52612"/>
        <dbReference type="Rhea" id="RHEA-COMP:10685"/>
        <dbReference type="Rhea" id="RHEA-COMP:10686"/>
        <dbReference type="ChEBI" id="CHEBI:15378"/>
        <dbReference type="ChEBI" id="CHEBI:57692"/>
        <dbReference type="ChEBI" id="CHEBI:58307"/>
        <dbReference type="ChEBI" id="CHEBI:82815"/>
        <dbReference type="ChEBI" id="CHEBI:84994"/>
        <dbReference type="EC" id="1.3.99.41"/>
    </reaction>
    <physiologicalReaction direction="left-to-right" evidence="6">
        <dbReference type="Rhea" id="RHEA:52613"/>
    </physiologicalReaction>
</comment>
<comment type="function">
    <text evidence="7">Involved in the assimilation of dimethylsulphoniopropionate (DMSP), an important compound in the fixation of carbon in marine phytoplankton, by mediating the conversion of 3-(methylthio)propanoyl-CoA (MMPA-CoA) to 3-(methylthio)acryloyl-CoA (MTA-CoA).</text>
</comment>
<dbReference type="Pfam" id="PF00441">
    <property type="entry name" value="Acyl-CoA_dh_1"/>
    <property type="match status" value="1"/>
</dbReference>